<dbReference type="Proteomes" id="UP000039046">
    <property type="component" value="Unassembled WGS sequence"/>
</dbReference>
<comment type="subcellular location">
    <subcellularLocation>
        <location evidence="1">Membrane</location>
        <topology evidence="1">Multi-pass membrane protein</topology>
    </subcellularLocation>
</comment>
<evidence type="ECO:0008006" key="9">
    <source>
        <dbReference type="Google" id="ProtNLM"/>
    </source>
</evidence>
<dbReference type="HOGENOM" id="CLU_049109_3_1_1"/>
<evidence type="ECO:0000313" key="7">
    <source>
        <dbReference type="EMBL" id="CEJ94474.1"/>
    </source>
</evidence>
<protein>
    <recommendedName>
        <fullName evidence="9">Mpv17/PMP22 family protein</fullName>
    </recommendedName>
</protein>
<dbReference type="AlphaFoldDB" id="A0A0A1THP4"/>
<accession>A0A0A1THP4</accession>
<evidence type="ECO:0000256" key="6">
    <source>
        <dbReference type="RuleBase" id="RU363053"/>
    </source>
</evidence>
<gene>
    <name evidence="7" type="ORF">VHEMI10001</name>
</gene>
<feature type="transmembrane region" description="Helical" evidence="6">
    <location>
        <begin position="146"/>
        <end position="167"/>
    </location>
</feature>
<name>A0A0A1THP4_9HYPO</name>
<dbReference type="Pfam" id="PF04117">
    <property type="entry name" value="Mpv17_PMP22"/>
    <property type="match status" value="1"/>
</dbReference>
<sequence length="192" mass="21422">MPKLSTQAYITATVQATALSALSWLLAQIIVFVRENGTKQIDYPMLWRFALYTALTTPPNLSFQGYLEDCFPSTTVRKRSAKSKGNGEKKTEDVDVVELDATNTLAKFVLDQTVSASVNTAMFIAVMGLLQAKAWEDVHGDVMKNFWPQLAAGYSFWPFVTLFNFTVVPFKHRALVGSFAGLLWGVFLSLMY</sequence>
<evidence type="ECO:0000256" key="3">
    <source>
        <dbReference type="ARBA" id="ARBA00022692"/>
    </source>
</evidence>
<dbReference type="InterPro" id="IPR007248">
    <property type="entry name" value="Mpv17_PMP22"/>
</dbReference>
<dbReference type="PANTHER" id="PTHR11266:SF80">
    <property type="entry name" value="PEROXISOMAL MEMBRANE PROTEIN 2"/>
    <property type="match status" value="1"/>
</dbReference>
<dbReference type="STRING" id="1531966.A0A0A1THP4"/>
<keyword evidence="3 6" id="KW-0812">Transmembrane</keyword>
<dbReference type="OrthoDB" id="10267969at2759"/>
<proteinExistence type="inferred from homology"/>
<feature type="transmembrane region" description="Helical" evidence="6">
    <location>
        <begin position="12"/>
        <end position="33"/>
    </location>
</feature>
<dbReference type="GO" id="GO:0005778">
    <property type="term" value="C:peroxisomal membrane"/>
    <property type="evidence" value="ECO:0007669"/>
    <property type="project" value="TreeGrafter"/>
</dbReference>
<feature type="transmembrane region" description="Helical" evidence="6">
    <location>
        <begin position="116"/>
        <end position="134"/>
    </location>
</feature>
<evidence type="ECO:0000256" key="5">
    <source>
        <dbReference type="ARBA" id="ARBA00023136"/>
    </source>
</evidence>
<keyword evidence="4 6" id="KW-1133">Transmembrane helix</keyword>
<organism evidence="7 8">
    <name type="scientific">[Torrubiella] hemipterigena</name>
    <dbReference type="NCBI Taxonomy" id="1531966"/>
    <lineage>
        <taxon>Eukaryota</taxon>
        <taxon>Fungi</taxon>
        <taxon>Dikarya</taxon>
        <taxon>Ascomycota</taxon>
        <taxon>Pezizomycotina</taxon>
        <taxon>Sordariomycetes</taxon>
        <taxon>Hypocreomycetidae</taxon>
        <taxon>Hypocreales</taxon>
        <taxon>Clavicipitaceae</taxon>
        <taxon>Clavicipitaceae incertae sedis</taxon>
        <taxon>'Torrubiella' clade</taxon>
    </lineage>
</organism>
<evidence type="ECO:0000256" key="1">
    <source>
        <dbReference type="ARBA" id="ARBA00004141"/>
    </source>
</evidence>
<keyword evidence="5 6" id="KW-0472">Membrane</keyword>
<evidence type="ECO:0000313" key="8">
    <source>
        <dbReference type="Proteomes" id="UP000039046"/>
    </source>
</evidence>
<dbReference type="EMBL" id="CDHN01000007">
    <property type="protein sequence ID" value="CEJ94474.1"/>
    <property type="molecule type" value="Genomic_DNA"/>
</dbReference>
<dbReference type="PANTHER" id="PTHR11266">
    <property type="entry name" value="PEROXISOMAL MEMBRANE PROTEIN 2, PXMP2 MPV17"/>
    <property type="match status" value="1"/>
</dbReference>
<evidence type="ECO:0000256" key="4">
    <source>
        <dbReference type="ARBA" id="ARBA00022989"/>
    </source>
</evidence>
<keyword evidence="8" id="KW-1185">Reference proteome</keyword>
<evidence type="ECO:0000256" key="2">
    <source>
        <dbReference type="ARBA" id="ARBA00006824"/>
    </source>
</evidence>
<feature type="transmembrane region" description="Helical" evidence="6">
    <location>
        <begin position="174"/>
        <end position="191"/>
    </location>
</feature>
<reference evidence="7 8" key="1">
    <citation type="journal article" date="2015" name="Genome Announc.">
        <title>Draft Genome Sequence and Gene Annotation of the Entomopathogenic Fungus Verticillium hemipterigenum.</title>
        <authorList>
            <person name="Horn F."/>
            <person name="Habel A."/>
            <person name="Scharf D.H."/>
            <person name="Dworschak J."/>
            <person name="Brakhage A.A."/>
            <person name="Guthke R."/>
            <person name="Hertweck C."/>
            <person name="Linde J."/>
        </authorList>
    </citation>
    <scope>NUCLEOTIDE SEQUENCE [LARGE SCALE GENOMIC DNA]</scope>
</reference>
<comment type="similarity">
    <text evidence="2 6">Belongs to the peroxisomal membrane protein PXMP2/4 family.</text>
</comment>